<evidence type="ECO:0000313" key="2">
    <source>
        <dbReference type="Proteomes" id="UP001164539"/>
    </source>
</evidence>
<reference evidence="1 2" key="1">
    <citation type="journal article" date="2023" name="Science">
        <title>Complex scaffold remodeling in plant triterpene biosynthesis.</title>
        <authorList>
            <person name="De La Pena R."/>
            <person name="Hodgson H."/>
            <person name="Liu J.C."/>
            <person name="Stephenson M.J."/>
            <person name="Martin A.C."/>
            <person name="Owen C."/>
            <person name="Harkess A."/>
            <person name="Leebens-Mack J."/>
            <person name="Jimenez L.E."/>
            <person name="Osbourn A."/>
            <person name="Sattely E.S."/>
        </authorList>
    </citation>
    <scope>NUCLEOTIDE SEQUENCE [LARGE SCALE GENOMIC DNA]</scope>
    <source>
        <strain evidence="2">cv. JPN11</strain>
        <tissue evidence="1">Leaf</tissue>
    </source>
</reference>
<organism evidence="1 2">
    <name type="scientific">Melia azedarach</name>
    <name type="common">Chinaberry tree</name>
    <dbReference type="NCBI Taxonomy" id="155640"/>
    <lineage>
        <taxon>Eukaryota</taxon>
        <taxon>Viridiplantae</taxon>
        <taxon>Streptophyta</taxon>
        <taxon>Embryophyta</taxon>
        <taxon>Tracheophyta</taxon>
        <taxon>Spermatophyta</taxon>
        <taxon>Magnoliopsida</taxon>
        <taxon>eudicotyledons</taxon>
        <taxon>Gunneridae</taxon>
        <taxon>Pentapetalae</taxon>
        <taxon>rosids</taxon>
        <taxon>malvids</taxon>
        <taxon>Sapindales</taxon>
        <taxon>Meliaceae</taxon>
        <taxon>Melia</taxon>
    </lineage>
</organism>
<protein>
    <submittedName>
        <fullName evidence="1">Cysteine-rich receptor-like protein kinase 10</fullName>
    </submittedName>
</protein>
<dbReference type="Proteomes" id="UP001164539">
    <property type="component" value="Chromosome 10"/>
</dbReference>
<comment type="caution">
    <text evidence="1">The sequence shown here is derived from an EMBL/GenBank/DDBJ whole genome shotgun (WGS) entry which is preliminary data.</text>
</comment>
<proteinExistence type="predicted"/>
<dbReference type="EMBL" id="CM051403">
    <property type="protein sequence ID" value="KAJ4709637.1"/>
    <property type="molecule type" value="Genomic_DNA"/>
</dbReference>
<name>A0ACC1XET2_MELAZ</name>
<evidence type="ECO:0000313" key="1">
    <source>
        <dbReference type="EMBL" id="KAJ4709637.1"/>
    </source>
</evidence>
<gene>
    <name evidence="1" type="ORF">OWV82_019402</name>
</gene>
<sequence>MQLKIWLISSKNSVPCGRVHCQKARKFAVKRLSGTSSKGVEEFKNQDSLTANFNISQRLKAGNILPDNEMNPKISDFGMARACKKCMGNVQLWSSYSTNHKSGKRTSSYYGPCEDLKLLEYAYELWRHGEGMKFFDSTLDDSSSPWKLIRCKKVALLCVQENPADRPTMLEILTMLKNETAAIKTPKKPAFSVKREEDEESDGILQVTICSVNDASITQRYRDN</sequence>
<keyword evidence="2" id="KW-1185">Reference proteome</keyword>
<accession>A0ACC1XET2</accession>